<feature type="transmembrane region" description="Helical" evidence="2">
    <location>
        <begin position="1016"/>
        <end position="1036"/>
    </location>
</feature>
<feature type="transmembrane region" description="Helical" evidence="2">
    <location>
        <begin position="1434"/>
        <end position="1452"/>
    </location>
</feature>
<accession>A0ABW1K2N9</accession>
<feature type="transmembrane region" description="Helical" evidence="2">
    <location>
        <begin position="539"/>
        <end position="559"/>
    </location>
</feature>
<feature type="compositionally biased region" description="Low complexity" evidence="1">
    <location>
        <begin position="121"/>
        <end position="130"/>
    </location>
</feature>
<feature type="transmembrane region" description="Helical" evidence="2">
    <location>
        <begin position="1464"/>
        <end position="1485"/>
    </location>
</feature>
<sequence length="1917" mass="190793">MRGDDAATLARLNWVIAQCDARAEYLRDQQEQVRRQRQAAVAQREALLAAERTRLAVLSQPPAMPPVAPPTPRRPATSGGDRVPAPNSHPAAGGAPAARPTHVGPPQPPAPPPGIREPAREATATAPAARPEASVLQMQNVLLALGGVLLGAAAITFSVVAWTTFGQAGQALILAGGTTLAVTIPMLLARRGLVATAETISAVALLLVALDGFAVWSLGLFGVDRALPASAYAGLTFLVTSAIATGYRTVTRLTVPRYVALIAAQPVLPMIALGVLDGGGPATSETEFTLTDLSRLTVGLAGASLLASAVSVQNLVVAVRLGRTGPEPPPLRAFAWALHALALGTAGALAAVALAAAATPLPGMLATAALLLAAGLAVRSATVAGRATLRDVATGAATIAAVCGVSRVLALVWPPGALVVPAGAVLMAVVVARRLPPIARRGPAAASAAMTVLLGILVTGWSLVVAIRALAAAFPAWRTAGWQLAGDRLVGWQLPVAVLILAAAGAVLLGRRARHHAILAGFALAAIVAPASSDMPGWVRPWTGVGAALLLGLASLAGAGRPAEPVEPAAPQMSADPRYLRAVVAAALGGYAFVTALPSAWLTAAVLTALAAGCVVVARLGYSLSVRRAEGGPARIADAAVGGSLAALTGIAGSGLAALGANAGTVRTTTGAVAALCLAAGAIAVARHPRASTVAVGAACGALLTAAANVLAGPVPTLAETGAAVLLGLSAALLVVAVRRPEPRPAEDPVLVVAQAGTTLAALVSIASLASVAMPGCGLVTAAVLTSAIGYAAVRRAGPAHRGPAAGALAAGAVLAGTGGLIALVEGAAAVVAAMSPQPWAADLTRWPDLVALVAAYGRQLPFALALLIPGAFALPERYREPAALAVASLSLLAAPTAFGLPWWTPAALSGATATLLALAAIRVRDSRPARALATVAALFGVHAAGAASGRSWSTLLVLGATVVVCAAVGALGHVAPRGGHARRIADAAIGGGLAALTGAAVSAAAVAGLSSATVVAIGLATASVALTVGSVVRLARKTGAPALGAALGAVLTGGIIWSIGGLTLADHLAVAFLFLTAGLRLVPRRRAAGRAARGAGQQGWGAGQEGWGATLALVVSLSRLAAVLLPGFALLTTAAVVLLVALGVRLLPTAWRRGPASATGIALAAVAAVTSALAVARALQVLLAGTPAWRADVNRWSIDGPLAGEVVGWQPLPVLILLAGAALALAGSPVARWWNARLAWDAAAVALVLAVIDAPVSLRLSWWAPATLAGAVALCGGLSAAWIRTARAGLRCAAVAALLGLYAAAAAVARPTLTAAVLGGVVVCGAIVAALVSVRERTGGGQDTDTAPRRLVGGAATAGALTALPGAAAAVGATLGLDAGPLLRGALATAAVALGVAAWLRRAWPAYLPYAITAVPVGATVVALATLTSAEPTGVYAAVAVLLGVGAGLLTPVDRRYVTVSAAAAPPALIAVVAVLPAVATTLFRPYTWLLAPWDAEPSGSVDGLAPGVNGWPGTAWHPVVLLLLALAAGTCVRGLGGRAAPRLRPVVLCCGALAALVAPVSWAAPWPAAPATALVLAAASGVWAARRGWPEPARGRSTTVAMIVLCGSFAAAGLTGGLATTPMTYAGLALTVSTGLAVAVLGRQTGGRLAGWLTVGVASVALVAAVATGADLTTGQFSTSLVVLAVLLLLAAALLPHRQRTEIAGTETLSGLVAGLAVLSVCVVDLRATALILVGYGAALGLSALRPHRRWLAVAGVGCELLAWWLLLFADSVGVVEAYTLPAALLALLGGALELRRRPHLHSWLAYGPALAATFLPSLALLFAGAEHPARRLLLGAGGLLVLILGAARRRQAPVVAGAVVVVVITAYEVVRYWDELPRWLPMGIGGIILIVLGATYERRRRDLRRLRQAVARMI</sequence>
<feature type="transmembrane region" description="Helical" evidence="2">
    <location>
        <begin position="718"/>
        <end position="738"/>
    </location>
</feature>
<feature type="transmembrane region" description="Helical" evidence="2">
    <location>
        <begin position="259"/>
        <end position="276"/>
    </location>
</feature>
<feature type="transmembrane region" description="Helical" evidence="2">
    <location>
        <begin position="636"/>
        <end position="659"/>
    </location>
</feature>
<feature type="transmembrane region" description="Helical" evidence="2">
    <location>
        <begin position="988"/>
        <end position="1010"/>
    </location>
</feature>
<feature type="transmembrane region" description="Helical" evidence="2">
    <location>
        <begin position="579"/>
        <end position="598"/>
    </location>
</feature>
<keyword evidence="2" id="KW-0812">Transmembrane</keyword>
<dbReference type="Proteomes" id="UP001596203">
    <property type="component" value="Unassembled WGS sequence"/>
</dbReference>
<feature type="transmembrane region" description="Helical" evidence="2">
    <location>
        <begin position="1383"/>
        <end position="1401"/>
    </location>
</feature>
<feature type="transmembrane region" description="Helical" evidence="2">
    <location>
        <begin position="1043"/>
        <end position="1060"/>
    </location>
</feature>
<feature type="transmembrane region" description="Helical" evidence="2">
    <location>
        <begin position="693"/>
        <end position="712"/>
    </location>
</feature>
<feature type="transmembrane region" description="Helical" evidence="2">
    <location>
        <begin position="1651"/>
        <end position="1672"/>
    </location>
</feature>
<feature type="transmembrane region" description="Helical" evidence="2">
    <location>
        <begin position="1857"/>
        <end position="1876"/>
    </location>
</feature>
<feature type="transmembrane region" description="Helical" evidence="2">
    <location>
        <begin position="168"/>
        <end position="188"/>
    </location>
</feature>
<feature type="transmembrane region" description="Helical" evidence="2">
    <location>
        <begin position="604"/>
        <end position="624"/>
    </location>
</feature>
<feature type="region of interest" description="Disordered" evidence="1">
    <location>
        <begin position="57"/>
        <end position="130"/>
    </location>
</feature>
<feature type="transmembrane region" description="Helical" evidence="2">
    <location>
        <begin position="444"/>
        <end position="470"/>
    </location>
</feature>
<feature type="transmembrane region" description="Helical" evidence="2">
    <location>
        <begin position="1239"/>
        <end position="1257"/>
    </location>
</feature>
<name>A0ABW1K2N9_9ACTN</name>
<feature type="transmembrane region" description="Helical" evidence="2">
    <location>
        <begin position="1678"/>
        <end position="1698"/>
    </location>
</feature>
<feature type="transmembrane region" description="Helical" evidence="2">
    <location>
        <begin position="1729"/>
        <end position="1747"/>
    </location>
</feature>
<feature type="transmembrane region" description="Helical" evidence="2">
    <location>
        <begin position="665"/>
        <end position="686"/>
    </location>
</feature>
<evidence type="ECO:0000313" key="4">
    <source>
        <dbReference type="Proteomes" id="UP001596203"/>
    </source>
</evidence>
<gene>
    <name evidence="3" type="ORF">ACFP2T_06005</name>
</gene>
<feature type="transmembrane region" description="Helical" evidence="2">
    <location>
        <begin position="229"/>
        <end position="247"/>
    </location>
</feature>
<feature type="transmembrane region" description="Helical" evidence="2">
    <location>
        <begin position="1778"/>
        <end position="1795"/>
    </location>
</feature>
<feature type="transmembrane region" description="Helical" evidence="2">
    <location>
        <begin position="140"/>
        <end position="162"/>
    </location>
</feature>
<keyword evidence="2" id="KW-1133">Transmembrane helix</keyword>
<feature type="transmembrane region" description="Helical" evidence="2">
    <location>
        <begin position="416"/>
        <end position="432"/>
    </location>
</feature>
<comment type="caution">
    <text evidence="3">The sequence shown here is derived from an EMBL/GenBank/DDBJ whole genome shotgun (WGS) entry which is preliminary data.</text>
</comment>
<evidence type="ECO:0000256" key="2">
    <source>
        <dbReference type="SAM" id="Phobius"/>
    </source>
</evidence>
<evidence type="ECO:0000256" key="1">
    <source>
        <dbReference type="SAM" id="MobiDB-lite"/>
    </source>
</evidence>
<feature type="transmembrane region" description="Helical" evidence="2">
    <location>
        <begin position="1627"/>
        <end position="1644"/>
    </location>
</feature>
<feature type="transmembrane region" description="Helical" evidence="2">
    <location>
        <begin position="200"/>
        <end position="223"/>
    </location>
</feature>
<feature type="transmembrane region" description="Helical" evidence="2">
    <location>
        <begin position="806"/>
        <end position="834"/>
    </location>
</feature>
<evidence type="ECO:0000313" key="3">
    <source>
        <dbReference type="EMBL" id="MFC6015740.1"/>
    </source>
</evidence>
<feature type="transmembrane region" description="Helical" evidence="2">
    <location>
        <begin position="750"/>
        <end position="767"/>
    </location>
</feature>
<feature type="transmembrane region" description="Helical" evidence="2">
    <location>
        <begin position="1356"/>
        <end position="1377"/>
    </location>
</feature>
<dbReference type="EMBL" id="JBHSPR010000006">
    <property type="protein sequence ID" value="MFC6015740.1"/>
    <property type="molecule type" value="Genomic_DNA"/>
</dbReference>
<feature type="transmembrane region" description="Helical" evidence="2">
    <location>
        <begin position="956"/>
        <end position="976"/>
    </location>
</feature>
<feature type="compositionally biased region" description="Pro residues" evidence="1">
    <location>
        <begin position="103"/>
        <end position="115"/>
    </location>
</feature>
<feature type="transmembrane region" description="Helical" evidence="2">
    <location>
        <begin position="1882"/>
        <end position="1899"/>
    </location>
</feature>
<feature type="transmembrane region" description="Helical" evidence="2">
    <location>
        <begin position="1754"/>
        <end position="1772"/>
    </location>
</feature>
<feature type="transmembrane region" description="Helical" evidence="2">
    <location>
        <begin position="1545"/>
        <end position="1564"/>
    </location>
</feature>
<proteinExistence type="predicted"/>
<feature type="transmembrane region" description="Helical" evidence="2">
    <location>
        <begin position="1129"/>
        <end position="1149"/>
    </location>
</feature>
<feature type="transmembrane region" description="Helical" evidence="2">
    <location>
        <begin position="1705"/>
        <end position="1723"/>
    </location>
</feature>
<feature type="transmembrane region" description="Helical" evidence="2">
    <location>
        <begin position="1161"/>
        <end position="1187"/>
    </location>
</feature>
<protein>
    <submittedName>
        <fullName evidence="3">SCO7613 C-terminal domain-containing membrane protein</fullName>
    </submittedName>
</protein>
<feature type="transmembrane region" description="Helical" evidence="2">
    <location>
        <begin position="333"/>
        <end position="358"/>
    </location>
</feature>
<feature type="transmembrane region" description="Helical" evidence="2">
    <location>
        <begin position="516"/>
        <end position="533"/>
    </location>
</feature>
<feature type="transmembrane region" description="Helical" evidence="2">
    <location>
        <begin position="1408"/>
        <end position="1428"/>
    </location>
</feature>
<feature type="transmembrane region" description="Helical" evidence="2">
    <location>
        <begin position="1517"/>
        <end position="1538"/>
    </location>
</feature>
<keyword evidence="4" id="KW-1185">Reference proteome</keyword>
<feature type="compositionally biased region" description="Low complexity" evidence="1">
    <location>
        <begin position="84"/>
        <end position="100"/>
    </location>
</feature>
<feature type="transmembrane region" description="Helical" evidence="2">
    <location>
        <begin position="932"/>
        <end position="950"/>
    </location>
</feature>
<feature type="transmembrane region" description="Helical" evidence="2">
    <location>
        <begin position="907"/>
        <end position="925"/>
    </location>
</feature>
<feature type="transmembrane region" description="Helical" evidence="2">
    <location>
        <begin position="1291"/>
        <end position="1310"/>
    </location>
</feature>
<dbReference type="NCBIfam" id="NF047321">
    <property type="entry name" value="SCO7613_CTERM"/>
    <property type="match status" value="1"/>
</dbReference>
<feature type="compositionally biased region" description="Pro residues" evidence="1">
    <location>
        <begin position="62"/>
        <end position="73"/>
    </location>
</feature>
<feature type="transmembrane region" description="Helical" evidence="2">
    <location>
        <begin position="1807"/>
        <end position="1826"/>
    </location>
</feature>
<reference evidence="4" key="1">
    <citation type="journal article" date="2019" name="Int. J. Syst. Evol. Microbiol.">
        <title>The Global Catalogue of Microorganisms (GCM) 10K type strain sequencing project: providing services to taxonomists for standard genome sequencing and annotation.</title>
        <authorList>
            <consortium name="The Broad Institute Genomics Platform"/>
            <consortium name="The Broad Institute Genome Sequencing Center for Infectious Disease"/>
            <person name="Wu L."/>
            <person name="Ma J."/>
        </authorList>
    </citation>
    <scope>NUCLEOTIDE SEQUENCE [LARGE SCALE GENOMIC DNA]</scope>
    <source>
        <strain evidence="4">ZS-35-S2</strain>
    </source>
</reference>
<feature type="transmembrane region" description="Helical" evidence="2">
    <location>
        <begin position="1316"/>
        <end position="1335"/>
    </location>
</feature>
<feature type="transmembrane region" description="Helical" evidence="2">
    <location>
        <begin position="1570"/>
        <end position="1587"/>
    </location>
</feature>
<feature type="transmembrane region" description="Helical" evidence="2">
    <location>
        <begin position="490"/>
        <end position="509"/>
    </location>
</feature>
<dbReference type="InterPro" id="IPR058062">
    <property type="entry name" value="SCO7613_C"/>
</dbReference>
<organism evidence="3 4">
    <name type="scientific">Plantactinospora solaniradicis</name>
    <dbReference type="NCBI Taxonomy" id="1723736"/>
    <lineage>
        <taxon>Bacteria</taxon>
        <taxon>Bacillati</taxon>
        <taxon>Actinomycetota</taxon>
        <taxon>Actinomycetes</taxon>
        <taxon>Micromonosporales</taxon>
        <taxon>Micromonosporaceae</taxon>
        <taxon>Plantactinospora</taxon>
    </lineage>
</organism>
<dbReference type="RefSeq" id="WP_377418197.1">
    <property type="nucleotide sequence ID" value="NZ_JBHSPR010000006.1"/>
</dbReference>
<feature type="transmembrane region" description="Helical" evidence="2">
    <location>
        <begin position="1832"/>
        <end position="1850"/>
    </location>
</feature>
<feature type="transmembrane region" description="Helical" evidence="2">
    <location>
        <begin position="1207"/>
        <end position="1227"/>
    </location>
</feature>
<feature type="transmembrane region" description="Helical" evidence="2">
    <location>
        <begin position="1263"/>
        <end position="1284"/>
    </location>
</feature>
<keyword evidence="2" id="KW-0472">Membrane</keyword>
<feature type="transmembrane region" description="Helical" evidence="2">
    <location>
        <begin position="296"/>
        <end position="321"/>
    </location>
</feature>
<feature type="transmembrane region" description="Helical" evidence="2">
    <location>
        <begin position="1599"/>
        <end position="1621"/>
    </location>
</feature>
<feature type="transmembrane region" description="Helical" evidence="2">
    <location>
        <begin position="773"/>
        <end position="794"/>
    </location>
</feature>